<organism evidence="6 7">
    <name type="scientific">Niallia oryzisoli</name>
    <dbReference type="NCBI Taxonomy" id="1737571"/>
    <lineage>
        <taxon>Bacteria</taxon>
        <taxon>Bacillati</taxon>
        <taxon>Bacillota</taxon>
        <taxon>Bacilli</taxon>
        <taxon>Bacillales</taxon>
        <taxon>Bacillaceae</taxon>
        <taxon>Niallia</taxon>
    </lineage>
</organism>
<protein>
    <submittedName>
        <fullName evidence="6">Creatininase family protein</fullName>
    </submittedName>
</protein>
<gene>
    <name evidence="6" type="ORF">R4Z09_18710</name>
</gene>
<reference evidence="6 7" key="1">
    <citation type="submission" date="2023-10" db="EMBL/GenBank/DDBJ databases">
        <title>Niallia locisalis sp.nov. isolated from a salt pond sample.</title>
        <authorList>
            <person name="Li X.-J."/>
            <person name="Dong L."/>
        </authorList>
    </citation>
    <scope>NUCLEOTIDE SEQUENCE [LARGE SCALE GENOMIC DNA]</scope>
    <source>
        <strain evidence="6 7">DSM 29761</strain>
    </source>
</reference>
<accession>A0ABZ2CA45</accession>
<name>A0ABZ2CA45_9BACI</name>
<dbReference type="InterPro" id="IPR003785">
    <property type="entry name" value="Creatininase/forma_Hydrolase"/>
</dbReference>
<dbReference type="InterPro" id="IPR024087">
    <property type="entry name" value="Creatininase-like_sf"/>
</dbReference>
<keyword evidence="4" id="KW-0862">Zinc</keyword>
<dbReference type="PANTHER" id="PTHR35005">
    <property type="entry name" value="3-DEHYDRO-SCYLLO-INOSOSE HYDROLASE"/>
    <property type="match status" value="1"/>
</dbReference>
<proteinExistence type="inferred from homology"/>
<dbReference type="RefSeq" id="WP_338448264.1">
    <property type="nucleotide sequence ID" value="NZ_CP137640.1"/>
</dbReference>
<evidence type="ECO:0000256" key="5">
    <source>
        <dbReference type="ARBA" id="ARBA00024029"/>
    </source>
</evidence>
<evidence type="ECO:0000313" key="7">
    <source>
        <dbReference type="Proteomes" id="UP001357223"/>
    </source>
</evidence>
<comment type="cofactor">
    <cofactor evidence="1">
        <name>Zn(2+)</name>
        <dbReference type="ChEBI" id="CHEBI:29105"/>
    </cofactor>
</comment>
<keyword evidence="2" id="KW-0479">Metal-binding</keyword>
<keyword evidence="7" id="KW-1185">Reference proteome</keyword>
<comment type="similarity">
    <text evidence="5">Belongs to the creatininase superfamily.</text>
</comment>
<evidence type="ECO:0000256" key="3">
    <source>
        <dbReference type="ARBA" id="ARBA00022801"/>
    </source>
</evidence>
<dbReference type="Proteomes" id="UP001357223">
    <property type="component" value="Chromosome"/>
</dbReference>
<dbReference type="EMBL" id="CP137640">
    <property type="protein sequence ID" value="WVX79330.1"/>
    <property type="molecule type" value="Genomic_DNA"/>
</dbReference>
<dbReference type="Gene3D" id="3.40.50.10310">
    <property type="entry name" value="Creatininase"/>
    <property type="match status" value="1"/>
</dbReference>
<evidence type="ECO:0000256" key="1">
    <source>
        <dbReference type="ARBA" id="ARBA00001947"/>
    </source>
</evidence>
<evidence type="ECO:0000256" key="4">
    <source>
        <dbReference type="ARBA" id="ARBA00022833"/>
    </source>
</evidence>
<dbReference type="SUPFAM" id="SSF102215">
    <property type="entry name" value="Creatininase"/>
    <property type="match status" value="1"/>
</dbReference>
<dbReference type="PANTHER" id="PTHR35005:SF1">
    <property type="entry name" value="2-AMINO-5-FORMYLAMINO-6-RIBOSYLAMINOPYRIMIDIN-4(3H)-ONE 5'-MONOPHOSPHATE DEFORMYLASE"/>
    <property type="match status" value="1"/>
</dbReference>
<dbReference type="Pfam" id="PF02633">
    <property type="entry name" value="Creatininase"/>
    <property type="match status" value="1"/>
</dbReference>
<evidence type="ECO:0000256" key="2">
    <source>
        <dbReference type="ARBA" id="ARBA00022723"/>
    </source>
</evidence>
<keyword evidence="3" id="KW-0378">Hydrolase</keyword>
<evidence type="ECO:0000313" key="6">
    <source>
        <dbReference type="EMBL" id="WVX79330.1"/>
    </source>
</evidence>
<sequence length="242" mass="26944">MINLLNPEPYQELMIKDKKFAVLPVGSCEQHGHHLPLITDTLIASLLSKLLAERCNGLLLPPITYSCSHEHASFFGTISISAETLIRMIKDIYTSLNRSNINQLIIVNGHGGNYVLSNLAQELNIDGPKVMLFPTDQQWKEAKVSARIETPKGSSDMHGGELETSILLQYFPEFVSNENMADVNVQDRTFLHLFGINHYTDSGIIGFPTLATAEKGRIIVEAIVSRMEKDVQKFFEGNENSG</sequence>